<name>A0A8J6CBB1_DIALT</name>
<organism evidence="7 8">
    <name type="scientific">Diacronema lutheri</name>
    <name type="common">Unicellular marine alga</name>
    <name type="synonym">Monochrysis lutheri</name>
    <dbReference type="NCBI Taxonomy" id="2081491"/>
    <lineage>
        <taxon>Eukaryota</taxon>
        <taxon>Haptista</taxon>
        <taxon>Haptophyta</taxon>
        <taxon>Pavlovophyceae</taxon>
        <taxon>Pavlovales</taxon>
        <taxon>Pavlovaceae</taxon>
        <taxon>Diacronema</taxon>
    </lineage>
</organism>
<dbReference type="PROSITE" id="PS00629">
    <property type="entry name" value="IMP_1"/>
    <property type="match status" value="1"/>
</dbReference>
<accession>A0A8J6CBB1</accession>
<keyword evidence="4" id="KW-0378">Hydrolase</keyword>
<dbReference type="OMA" id="PHARSHI"/>
<dbReference type="PANTHER" id="PTHR43200">
    <property type="entry name" value="PHOSPHATASE"/>
    <property type="match status" value="1"/>
</dbReference>
<evidence type="ECO:0000256" key="3">
    <source>
        <dbReference type="ARBA" id="ARBA00022723"/>
    </source>
</evidence>
<evidence type="ECO:0000256" key="6">
    <source>
        <dbReference type="PIRSR" id="PIRSR600760-2"/>
    </source>
</evidence>
<dbReference type="Gene3D" id="3.40.190.80">
    <property type="match status" value="1"/>
</dbReference>
<dbReference type="EMBL" id="JAGTXO010000004">
    <property type="protein sequence ID" value="KAG8468532.1"/>
    <property type="molecule type" value="Genomic_DNA"/>
</dbReference>
<dbReference type="PANTHER" id="PTHR43200:SF4">
    <property type="entry name" value="PAP-SPECIFIC PHOSPHATASE, MITOCHONDRIAL-RELATED"/>
    <property type="match status" value="1"/>
</dbReference>
<evidence type="ECO:0000256" key="2">
    <source>
        <dbReference type="ARBA" id="ARBA00009759"/>
    </source>
</evidence>
<proteinExistence type="inferred from homology"/>
<keyword evidence="5 6" id="KW-0460">Magnesium</keyword>
<dbReference type="SUPFAM" id="SSF56655">
    <property type="entry name" value="Carbohydrate phosphatase"/>
    <property type="match status" value="1"/>
</dbReference>
<reference evidence="7" key="1">
    <citation type="submission" date="2021-05" db="EMBL/GenBank/DDBJ databases">
        <title>The genome of the haptophyte Pavlova lutheri (Diacronema luteri, Pavlovales) - a model for lipid biosynthesis in eukaryotic algae.</title>
        <authorList>
            <person name="Hulatt C.J."/>
            <person name="Posewitz M.C."/>
        </authorList>
    </citation>
    <scope>NUCLEOTIDE SEQUENCE</scope>
    <source>
        <strain evidence="7">NIVA-4/92</strain>
    </source>
</reference>
<keyword evidence="3 6" id="KW-0479">Metal-binding</keyword>
<gene>
    <name evidence="7" type="ORF">KFE25_013615</name>
</gene>
<comment type="cofactor">
    <cofactor evidence="1 6">
        <name>Mg(2+)</name>
        <dbReference type="ChEBI" id="CHEBI:18420"/>
    </cofactor>
</comment>
<dbReference type="GO" id="GO:0008441">
    <property type="term" value="F:3'(2'),5'-bisphosphate nucleotidase activity"/>
    <property type="evidence" value="ECO:0007669"/>
    <property type="project" value="TreeGrafter"/>
</dbReference>
<dbReference type="PRINTS" id="PR00377">
    <property type="entry name" value="IMPHPHTASES"/>
</dbReference>
<feature type="binding site" evidence="6">
    <location>
        <position position="179"/>
    </location>
    <ligand>
        <name>Mg(2+)</name>
        <dbReference type="ChEBI" id="CHEBI:18420"/>
        <label>1</label>
        <note>catalytic</note>
    </ligand>
</feature>
<dbReference type="InterPro" id="IPR000760">
    <property type="entry name" value="Inositol_monophosphatase-like"/>
</dbReference>
<feature type="binding site" evidence="6">
    <location>
        <position position="180"/>
    </location>
    <ligand>
        <name>Mg(2+)</name>
        <dbReference type="ChEBI" id="CHEBI:18420"/>
        <label>1</label>
        <note>catalytic</note>
    </ligand>
</feature>
<feature type="binding site" evidence="6">
    <location>
        <position position="177"/>
    </location>
    <ligand>
        <name>Mg(2+)</name>
        <dbReference type="ChEBI" id="CHEBI:18420"/>
        <label>1</label>
        <note>catalytic</note>
    </ligand>
</feature>
<comment type="similarity">
    <text evidence="2">Belongs to the inositol monophosphatase superfamily.</text>
</comment>
<evidence type="ECO:0000313" key="8">
    <source>
        <dbReference type="Proteomes" id="UP000751190"/>
    </source>
</evidence>
<protein>
    <recommendedName>
        <fullName evidence="9">3'(2'),5'-bisphosphate nucleotidase</fullName>
    </recommendedName>
</protein>
<keyword evidence="8" id="KW-1185">Reference proteome</keyword>
<dbReference type="GO" id="GO:0000103">
    <property type="term" value="P:sulfate assimilation"/>
    <property type="evidence" value="ECO:0007669"/>
    <property type="project" value="TreeGrafter"/>
</dbReference>
<dbReference type="Pfam" id="PF00459">
    <property type="entry name" value="Inositol_P"/>
    <property type="match status" value="1"/>
</dbReference>
<dbReference type="OrthoDB" id="411145at2759"/>
<dbReference type="Proteomes" id="UP000751190">
    <property type="component" value="Unassembled WGS sequence"/>
</dbReference>
<comment type="caution">
    <text evidence="7">The sequence shown here is derived from an EMBL/GenBank/DDBJ whole genome shotgun (WGS) entry which is preliminary data.</text>
</comment>
<evidence type="ECO:0000256" key="5">
    <source>
        <dbReference type="ARBA" id="ARBA00022842"/>
    </source>
</evidence>
<dbReference type="InterPro" id="IPR051090">
    <property type="entry name" value="Inositol_monoP_superfamily"/>
</dbReference>
<evidence type="ECO:0000313" key="7">
    <source>
        <dbReference type="EMBL" id="KAG8468532.1"/>
    </source>
</evidence>
<dbReference type="Gene3D" id="3.30.540.10">
    <property type="entry name" value="Fructose-1,6-Bisphosphatase, subunit A, domain 1"/>
    <property type="match status" value="1"/>
</dbReference>
<evidence type="ECO:0000256" key="4">
    <source>
        <dbReference type="ARBA" id="ARBA00022801"/>
    </source>
</evidence>
<feature type="binding site" evidence="6">
    <location>
        <position position="129"/>
    </location>
    <ligand>
        <name>Mg(2+)</name>
        <dbReference type="ChEBI" id="CHEBI:18420"/>
        <label>1</label>
        <note>catalytic</note>
    </ligand>
</feature>
<evidence type="ECO:0008006" key="9">
    <source>
        <dbReference type="Google" id="ProtNLM"/>
    </source>
</evidence>
<dbReference type="AlphaFoldDB" id="A0A8J6CBB1"/>
<feature type="binding site" evidence="6">
    <location>
        <position position="330"/>
    </location>
    <ligand>
        <name>Mg(2+)</name>
        <dbReference type="ChEBI" id="CHEBI:18420"/>
        <label>1</label>
        <note>catalytic</note>
    </ligand>
</feature>
<dbReference type="GO" id="GO:0046872">
    <property type="term" value="F:metal ion binding"/>
    <property type="evidence" value="ECO:0007669"/>
    <property type="project" value="UniProtKB-KW"/>
</dbReference>
<sequence length="397" mass="41158">MAALLVIGAAAAARIPLSTRARAVLRPHARSHIAAIADGELQYGREAAAAIALVDRAVRLCLELSAEMQTVASDAPGVEMTSEQLASTKGLSSLKAGDNTPVTAADFAIQAFISSALAKFFPDDAFMGEEDSADLRADASLRALTQRLCGLAEPDMLAAIDRGVQPLPAGKRFWVLDPIDGTKGFLTGAQYIVGLALVDGVSGQPLVAAMGNPRLHPEPSIMVAAAGAGMRMFVHSGAGVPAKPVNYELRLNGWSERKYPAEPSDAPGIAGEDYPPWLVSRPMSEGSPLPFGARSPPGDVCCGALCKYWSVAAGTHAGFIQFVTSLKTWDHVAGVLCVVESGGRATDAVGAPVAFLGREVPVAGGVVCSAREAPDAIHERMTSSVRSARGAAPPEMP</sequence>
<evidence type="ECO:0000256" key="1">
    <source>
        <dbReference type="ARBA" id="ARBA00001946"/>
    </source>
</evidence>
<dbReference type="InterPro" id="IPR020583">
    <property type="entry name" value="Inositol_monoP_metal-BS"/>
</dbReference>